<dbReference type="InterPro" id="IPR022998">
    <property type="entry name" value="ThiamineP_synth_TenI"/>
</dbReference>
<evidence type="ECO:0000313" key="5">
    <source>
        <dbReference type="Proteomes" id="UP000297872"/>
    </source>
</evidence>
<accession>A0A4Y8VL43</accession>
<evidence type="ECO:0000259" key="3">
    <source>
        <dbReference type="Pfam" id="PF02581"/>
    </source>
</evidence>
<keyword evidence="2" id="KW-0784">Thiamine biosynthesis</keyword>
<dbReference type="SUPFAM" id="SSF51391">
    <property type="entry name" value="Thiamin phosphate synthase"/>
    <property type="match status" value="1"/>
</dbReference>
<feature type="domain" description="Thiamine phosphate synthase/TenI" evidence="3">
    <location>
        <begin position="6"/>
        <end position="173"/>
    </location>
</feature>
<dbReference type="PANTHER" id="PTHR20857">
    <property type="entry name" value="THIAMINE-PHOSPHATE PYROPHOSPHORYLASE"/>
    <property type="match status" value="1"/>
</dbReference>
<dbReference type="InterPro" id="IPR036206">
    <property type="entry name" value="ThiamineP_synth_sf"/>
</dbReference>
<dbReference type="GO" id="GO:0009228">
    <property type="term" value="P:thiamine biosynthetic process"/>
    <property type="evidence" value="ECO:0007669"/>
    <property type="project" value="UniProtKB-KW"/>
</dbReference>
<dbReference type="Pfam" id="PF02581">
    <property type="entry name" value="TMP-TENI"/>
    <property type="match status" value="1"/>
</dbReference>
<comment type="pathway">
    <text evidence="1">Cofactor biosynthesis; thiamine diphosphate biosynthesis.</text>
</comment>
<evidence type="ECO:0000313" key="4">
    <source>
        <dbReference type="EMBL" id="TFH81215.1"/>
    </source>
</evidence>
<dbReference type="RefSeq" id="WP_134843420.1">
    <property type="nucleotide sequence ID" value="NZ_SGVY01000017.1"/>
</dbReference>
<reference evidence="4 5" key="1">
    <citation type="submission" date="2019-02" db="EMBL/GenBank/DDBJ databases">
        <title>Draft Genome Sequence of the Prevotella sp. BCRC 81118, Isolated from Human Feces.</title>
        <authorList>
            <person name="Huang C.-H."/>
        </authorList>
    </citation>
    <scope>NUCLEOTIDE SEQUENCE [LARGE SCALE GENOMIC DNA]</scope>
    <source>
        <strain evidence="4 5">BCRC 81118</strain>
    </source>
</reference>
<proteinExistence type="predicted"/>
<dbReference type="InterPro" id="IPR013785">
    <property type="entry name" value="Aldolase_TIM"/>
</dbReference>
<name>A0A4Y8VL43_9BACT</name>
<comment type="caution">
    <text evidence="4">The sequence shown here is derived from an EMBL/GenBank/DDBJ whole genome shotgun (WGS) entry which is preliminary data.</text>
</comment>
<dbReference type="AlphaFoldDB" id="A0A4Y8VL43"/>
<dbReference type="GO" id="GO:0004789">
    <property type="term" value="F:thiamine-phosphate diphosphorylase activity"/>
    <property type="evidence" value="ECO:0007669"/>
    <property type="project" value="TreeGrafter"/>
</dbReference>
<evidence type="ECO:0000256" key="2">
    <source>
        <dbReference type="ARBA" id="ARBA00022977"/>
    </source>
</evidence>
<dbReference type="Proteomes" id="UP000297872">
    <property type="component" value="Unassembled WGS sequence"/>
</dbReference>
<dbReference type="OrthoDB" id="194683at2"/>
<keyword evidence="5" id="KW-1185">Reference proteome</keyword>
<dbReference type="GeneID" id="302995281"/>
<sequence>MKRIVITLPHFIKDEATYINQLFESGIDLLHFRKPESSQADCEKLLKTIPEKWYSRIVIHDHFELCMKYHLHGIHLNRRNHQIPANFTGSISRSCHSLDEVREALAFHYDYVFLSPIYDSISKQGYCHAFTSEQLTEAAKEGIINERVFALGGITEANIPQLEAWHFGGAAMLGNVWNQLVKQ</sequence>
<evidence type="ECO:0000256" key="1">
    <source>
        <dbReference type="ARBA" id="ARBA00004948"/>
    </source>
</evidence>
<protein>
    <submittedName>
        <fullName evidence="4">Thiamine phosphate synthase</fullName>
    </submittedName>
</protein>
<dbReference type="GO" id="GO:0005737">
    <property type="term" value="C:cytoplasm"/>
    <property type="evidence" value="ECO:0007669"/>
    <property type="project" value="TreeGrafter"/>
</dbReference>
<gene>
    <name evidence="4" type="ORF">EXN75_08250</name>
</gene>
<dbReference type="PANTHER" id="PTHR20857:SF15">
    <property type="entry name" value="THIAMINE-PHOSPHATE SYNTHASE"/>
    <property type="match status" value="1"/>
</dbReference>
<dbReference type="EMBL" id="SGVY01000017">
    <property type="protein sequence ID" value="TFH81215.1"/>
    <property type="molecule type" value="Genomic_DNA"/>
</dbReference>
<organism evidence="4 5">
    <name type="scientific">Segatella hominis</name>
    <dbReference type="NCBI Taxonomy" id="2518605"/>
    <lineage>
        <taxon>Bacteria</taxon>
        <taxon>Pseudomonadati</taxon>
        <taxon>Bacteroidota</taxon>
        <taxon>Bacteroidia</taxon>
        <taxon>Bacteroidales</taxon>
        <taxon>Prevotellaceae</taxon>
        <taxon>Segatella</taxon>
    </lineage>
</organism>
<dbReference type="CDD" id="cd00564">
    <property type="entry name" value="TMP_TenI"/>
    <property type="match status" value="1"/>
</dbReference>
<dbReference type="Gene3D" id="3.20.20.70">
    <property type="entry name" value="Aldolase class I"/>
    <property type="match status" value="1"/>
</dbReference>